<feature type="domain" description="UBC core" evidence="1">
    <location>
        <begin position="62"/>
        <end position="215"/>
    </location>
</feature>
<dbReference type="Gene3D" id="3.10.110.10">
    <property type="entry name" value="Ubiquitin Conjugating Enzyme"/>
    <property type="match status" value="1"/>
</dbReference>
<dbReference type="AlphaFoldDB" id="A0A0N5D4U9"/>
<dbReference type="PANTHER" id="PTHR24068">
    <property type="entry name" value="UBIQUITIN-CONJUGATING ENZYME E2"/>
    <property type="match status" value="1"/>
</dbReference>
<dbReference type="Pfam" id="PF00179">
    <property type="entry name" value="UQ_con"/>
    <property type="match status" value="1"/>
</dbReference>
<proteinExistence type="predicted"/>
<evidence type="ECO:0000313" key="4">
    <source>
        <dbReference type="WBParaSite" id="TCLT_0000801001-mRNA-1"/>
    </source>
</evidence>
<dbReference type="STRING" id="103827.A0A0N5D4U9"/>
<evidence type="ECO:0000313" key="3">
    <source>
        <dbReference type="Proteomes" id="UP000276776"/>
    </source>
</evidence>
<keyword evidence="3" id="KW-1185">Reference proteome</keyword>
<dbReference type="PROSITE" id="PS50127">
    <property type="entry name" value="UBC_2"/>
    <property type="match status" value="1"/>
</dbReference>
<evidence type="ECO:0000259" key="1">
    <source>
        <dbReference type="PROSITE" id="PS50127"/>
    </source>
</evidence>
<evidence type="ECO:0000313" key="2">
    <source>
        <dbReference type="EMBL" id="VDN05512.1"/>
    </source>
</evidence>
<dbReference type="WBParaSite" id="TCLT_0000801001-mRNA-1">
    <property type="protein sequence ID" value="TCLT_0000801001-mRNA-1"/>
    <property type="gene ID" value="TCLT_0000801001"/>
</dbReference>
<protein>
    <submittedName>
        <fullName evidence="4">UBIQUITIN_CONJUGAT_2 domain-containing protein</fullName>
    </submittedName>
</protein>
<dbReference type="SUPFAM" id="SSF54495">
    <property type="entry name" value="UBC-like"/>
    <property type="match status" value="1"/>
</dbReference>
<name>A0A0N5D4U9_THECL</name>
<reference evidence="2 3" key="2">
    <citation type="submission" date="2018-11" db="EMBL/GenBank/DDBJ databases">
        <authorList>
            <consortium name="Pathogen Informatics"/>
        </authorList>
    </citation>
    <scope>NUCLEOTIDE SEQUENCE [LARGE SCALE GENOMIC DNA]</scope>
</reference>
<dbReference type="EMBL" id="UYYF01004568">
    <property type="protein sequence ID" value="VDN05512.1"/>
    <property type="molecule type" value="Genomic_DNA"/>
</dbReference>
<organism evidence="4">
    <name type="scientific">Thelazia callipaeda</name>
    <name type="common">Oriental eyeworm</name>
    <name type="synonym">Parasitic nematode</name>
    <dbReference type="NCBI Taxonomy" id="103827"/>
    <lineage>
        <taxon>Eukaryota</taxon>
        <taxon>Metazoa</taxon>
        <taxon>Ecdysozoa</taxon>
        <taxon>Nematoda</taxon>
        <taxon>Chromadorea</taxon>
        <taxon>Rhabditida</taxon>
        <taxon>Spirurina</taxon>
        <taxon>Spiruromorpha</taxon>
        <taxon>Thelazioidea</taxon>
        <taxon>Thelaziidae</taxon>
        <taxon>Thelazia</taxon>
    </lineage>
</organism>
<dbReference type="Proteomes" id="UP000276776">
    <property type="component" value="Unassembled WGS sequence"/>
</dbReference>
<dbReference type="InterPro" id="IPR000608">
    <property type="entry name" value="UBC"/>
</dbReference>
<dbReference type="OMA" id="ASEFEWK"/>
<accession>A0A0N5D4U9</accession>
<reference evidence="4" key="1">
    <citation type="submission" date="2017-02" db="UniProtKB">
        <authorList>
            <consortium name="WormBaseParasite"/>
        </authorList>
    </citation>
    <scope>IDENTIFICATION</scope>
</reference>
<dbReference type="OrthoDB" id="7851174at2759"/>
<gene>
    <name evidence="2" type="ORF">TCLT_LOCUS7999</name>
</gene>
<dbReference type="SMART" id="SM00212">
    <property type="entry name" value="UBCc"/>
    <property type="match status" value="1"/>
</dbReference>
<sequence length="215" mass="24880">MFMRASSVERQRLADRDVERVCILKDECSTLEAANSFDWEKDGWDPRMVGLLSDSLVTSSVQSVRRLTKEMRQLRINPVKYCLAAPSADNIYKWTAVIDGPKDTVYEGGTFFLEITVPSSYPFNPPKYYEDSLQVQFLTRIYHCNINRHGVVDIDVLRDRWSSSMTISTILEEVVALLYECKPENALLPNIAEQYCNNRREFDVTARLWTLRFAC</sequence>
<dbReference type="InterPro" id="IPR016135">
    <property type="entry name" value="UBQ-conjugating_enzyme/RWD"/>
</dbReference>